<dbReference type="Proteomes" id="UP000299102">
    <property type="component" value="Unassembled WGS sequence"/>
</dbReference>
<proteinExistence type="predicted"/>
<keyword evidence="2" id="KW-1185">Reference proteome</keyword>
<evidence type="ECO:0000313" key="1">
    <source>
        <dbReference type="EMBL" id="GBP65660.1"/>
    </source>
</evidence>
<sequence length="171" mass="19455">MILCFGNKSLYFTANGNLPNARATPLKLFLSASAHLLAHEEYLFGWGRSRRGEQEVLQGEGMKRGREDESRMERNCHRNDAKGHGGWPFPGKLVYNIKNAYLSVKAKKERFRLDVRERESSKRNCGRSRKLAVSFKEIAVFVEIERLLAAHSLARRCRVGCVWTTSGVPCV</sequence>
<protein>
    <submittedName>
        <fullName evidence="1">Uncharacterized protein</fullName>
    </submittedName>
</protein>
<comment type="caution">
    <text evidence="1">The sequence shown here is derived from an EMBL/GenBank/DDBJ whole genome shotgun (WGS) entry which is preliminary data.</text>
</comment>
<gene>
    <name evidence="1" type="ORF">EVAR_53470_1</name>
</gene>
<name>A0A4C1XR73_EUMVA</name>
<evidence type="ECO:0000313" key="2">
    <source>
        <dbReference type="Proteomes" id="UP000299102"/>
    </source>
</evidence>
<dbReference type="EMBL" id="BGZK01000935">
    <property type="protein sequence ID" value="GBP65660.1"/>
    <property type="molecule type" value="Genomic_DNA"/>
</dbReference>
<reference evidence="1 2" key="1">
    <citation type="journal article" date="2019" name="Commun. Biol.">
        <title>The bagworm genome reveals a unique fibroin gene that provides high tensile strength.</title>
        <authorList>
            <person name="Kono N."/>
            <person name="Nakamura H."/>
            <person name="Ohtoshi R."/>
            <person name="Tomita M."/>
            <person name="Numata K."/>
            <person name="Arakawa K."/>
        </authorList>
    </citation>
    <scope>NUCLEOTIDE SEQUENCE [LARGE SCALE GENOMIC DNA]</scope>
</reference>
<accession>A0A4C1XR73</accession>
<organism evidence="1 2">
    <name type="scientific">Eumeta variegata</name>
    <name type="common">Bagworm moth</name>
    <name type="synonym">Eumeta japonica</name>
    <dbReference type="NCBI Taxonomy" id="151549"/>
    <lineage>
        <taxon>Eukaryota</taxon>
        <taxon>Metazoa</taxon>
        <taxon>Ecdysozoa</taxon>
        <taxon>Arthropoda</taxon>
        <taxon>Hexapoda</taxon>
        <taxon>Insecta</taxon>
        <taxon>Pterygota</taxon>
        <taxon>Neoptera</taxon>
        <taxon>Endopterygota</taxon>
        <taxon>Lepidoptera</taxon>
        <taxon>Glossata</taxon>
        <taxon>Ditrysia</taxon>
        <taxon>Tineoidea</taxon>
        <taxon>Psychidae</taxon>
        <taxon>Oiketicinae</taxon>
        <taxon>Eumeta</taxon>
    </lineage>
</organism>
<dbReference type="AlphaFoldDB" id="A0A4C1XR73"/>